<dbReference type="Pfam" id="PF00595">
    <property type="entry name" value="PDZ"/>
    <property type="match status" value="1"/>
</dbReference>
<accession>A0ABP0H1S9</accession>
<dbReference type="Proteomes" id="UP001642483">
    <property type="component" value="Unassembled WGS sequence"/>
</dbReference>
<feature type="region of interest" description="Disordered" evidence="1">
    <location>
        <begin position="236"/>
        <end position="255"/>
    </location>
</feature>
<evidence type="ECO:0008006" key="6">
    <source>
        <dbReference type="Google" id="ProtNLM"/>
    </source>
</evidence>
<evidence type="ECO:0000259" key="2">
    <source>
        <dbReference type="PROSITE" id="PS50106"/>
    </source>
</evidence>
<evidence type="ECO:0000313" key="4">
    <source>
        <dbReference type="EMBL" id="CAK8697946.1"/>
    </source>
</evidence>
<comment type="caution">
    <text evidence="4">The sequence shown here is derived from an EMBL/GenBank/DDBJ whole genome shotgun (WGS) entry which is preliminary data.</text>
</comment>
<dbReference type="Gene3D" id="2.30.42.10">
    <property type="match status" value="1"/>
</dbReference>
<dbReference type="SUPFAM" id="SSF50156">
    <property type="entry name" value="PDZ domain-like"/>
    <property type="match status" value="1"/>
</dbReference>
<dbReference type="SUPFAM" id="SSF46785">
    <property type="entry name" value="Winged helix' DNA-binding domain"/>
    <property type="match status" value="2"/>
</dbReference>
<reference evidence="4 5" key="1">
    <citation type="submission" date="2024-02" db="EMBL/GenBank/DDBJ databases">
        <authorList>
            <person name="Daric V."/>
            <person name="Darras S."/>
        </authorList>
    </citation>
    <scope>NUCLEOTIDE SEQUENCE [LARGE SCALE GENOMIC DNA]</scope>
</reference>
<dbReference type="PROSITE" id="PS50186">
    <property type="entry name" value="DEP"/>
    <property type="match status" value="2"/>
</dbReference>
<dbReference type="PANTHER" id="PTHR22829">
    <property type="entry name" value="DEP DOMAIN PROTEIN"/>
    <property type="match status" value="1"/>
</dbReference>
<dbReference type="SMART" id="SM00049">
    <property type="entry name" value="DEP"/>
    <property type="match status" value="2"/>
</dbReference>
<name>A0ABP0H1S9_CLALP</name>
<organism evidence="4 5">
    <name type="scientific">Clavelina lepadiformis</name>
    <name type="common">Light-bulb sea squirt</name>
    <name type="synonym">Ascidia lepadiformis</name>
    <dbReference type="NCBI Taxonomy" id="159417"/>
    <lineage>
        <taxon>Eukaryota</taxon>
        <taxon>Metazoa</taxon>
        <taxon>Chordata</taxon>
        <taxon>Tunicata</taxon>
        <taxon>Ascidiacea</taxon>
        <taxon>Aplousobranchia</taxon>
        <taxon>Clavelinidae</taxon>
        <taxon>Clavelina</taxon>
    </lineage>
</organism>
<evidence type="ECO:0000313" key="5">
    <source>
        <dbReference type="Proteomes" id="UP001642483"/>
    </source>
</evidence>
<evidence type="ECO:0000259" key="3">
    <source>
        <dbReference type="PROSITE" id="PS50186"/>
    </source>
</evidence>
<dbReference type="Gene3D" id="1.10.10.10">
    <property type="entry name" value="Winged helix-like DNA-binding domain superfamily/Winged helix DNA-binding domain"/>
    <property type="match status" value="2"/>
</dbReference>
<feature type="compositionally biased region" description="Low complexity" evidence="1">
    <location>
        <begin position="242"/>
        <end position="253"/>
    </location>
</feature>
<dbReference type="CDD" id="cd04371">
    <property type="entry name" value="DEP"/>
    <property type="match status" value="1"/>
</dbReference>
<dbReference type="InterPro" id="IPR036034">
    <property type="entry name" value="PDZ_sf"/>
</dbReference>
<dbReference type="InterPro" id="IPR000591">
    <property type="entry name" value="DEP_dom"/>
</dbReference>
<dbReference type="SMART" id="SM00228">
    <property type="entry name" value="PDZ"/>
    <property type="match status" value="1"/>
</dbReference>
<feature type="region of interest" description="Disordered" evidence="1">
    <location>
        <begin position="413"/>
        <end position="432"/>
    </location>
</feature>
<feature type="region of interest" description="Disordered" evidence="1">
    <location>
        <begin position="276"/>
        <end position="311"/>
    </location>
</feature>
<feature type="domain" description="DEP" evidence="3">
    <location>
        <begin position="13"/>
        <end position="118"/>
    </location>
</feature>
<keyword evidence="5" id="KW-1185">Reference proteome</keyword>
<sequence length="468" mass="51622">MEVNRNDLAVVIFSETLRMRMQDNKPPLIRHRRPLFKGYPNVFVGSEVVVWAVRNLLCEEDFGIDQNGNGTEIPNGSSNLSENQVVGLYQKLMDAGLLRNVQTMESFGNDKSLYRFSSDEEEADRFVRSVAIGFRLHKSAKYSSCNIFQKVCAYGELVSAECMKSADIVSWLVKSGIAASRQTAISLGGAMVQCKVLKPVDSDVTEFADGKAFYVFAVDFTSTSLTARQFLNSSIAERESSDSTSSNETTSRNARIHLRQTSENLLDLSHMTIQTPATQTTLRKKGPSTSSDDSGFNDNGPNSPPTYQSLLSRDGSMTKEALLHPSAPFIKRDLWIHPDPVGYGFVIRGTGPCYVKIVDPDSPAGRAGLKASQYIIDINGNSVVELPHAGIEDLILNGPKKLKITIMQPTDTITDKRKHSPPNSNNFLPPTPIKVRSAPLLPSAQPWMKTKENNAYKNVSQAMHRVVT</sequence>
<evidence type="ECO:0000256" key="1">
    <source>
        <dbReference type="SAM" id="MobiDB-lite"/>
    </source>
</evidence>
<feature type="domain" description="DEP" evidence="3">
    <location>
        <begin position="165"/>
        <end position="218"/>
    </location>
</feature>
<feature type="domain" description="PDZ" evidence="2">
    <location>
        <begin position="333"/>
        <end position="410"/>
    </location>
</feature>
<dbReference type="InterPro" id="IPR036390">
    <property type="entry name" value="WH_DNA-bd_sf"/>
</dbReference>
<protein>
    <recommendedName>
        <fullName evidence="6">DEP domain-containing protein</fullName>
    </recommendedName>
</protein>
<dbReference type="Pfam" id="PF00610">
    <property type="entry name" value="DEP"/>
    <property type="match status" value="1"/>
</dbReference>
<proteinExistence type="predicted"/>
<dbReference type="InterPro" id="IPR036388">
    <property type="entry name" value="WH-like_DNA-bd_sf"/>
</dbReference>
<gene>
    <name evidence="4" type="ORF">CVLEPA_LOCUS31425</name>
</gene>
<dbReference type="InterPro" id="IPR001478">
    <property type="entry name" value="PDZ"/>
</dbReference>
<dbReference type="InterPro" id="IPR051832">
    <property type="entry name" value="mTOR-Rac_regulators"/>
</dbReference>
<dbReference type="PROSITE" id="PS50106">
    <property type="entry name" value="PDZ"/>
    <property type="match status" value="1"/>
</dbReference>
<dbReference type="PANTHER" id="PTHR22829:SF16">
    <property type="entry name" value="PH DOMAIN-CONTAINING PROTEIN"/>
    <property type="match status" value="1"/>
</dbReference>
<dbReference type="EMBL" id="CAWYQH010000174">
    <property type="protein sequence ID" value="CAK8697946.1"/>
    <property type="molecule type" value="Genomic_DNA"/>
</dbReference>